<dbReference type="GO" id="GO:0003677">
    <property type="term" value="F:DNA binding"/>
    <property type="evidence" value="ECO:0007669"/>
    <property type="project" value="UniProtKB-KW"/>
</dbReference>
<dbReference type="GO" id="GO:0045892">
    <property type="term" value="P:negative regulation of DNA-templated transcription"/>
    <property type="evidence" value="ECO:0007669"/>
    <property type="project" value="TreeGrafter"/>
</dbReference>
<dbReference type="InterPro" id="IPR011663">
    <property type="entry name" value="UTRA"/>
</dbReference>
<evidence type="ECO:0000256" key="3">
    <source>
        <dbReference type="ARBA" id="ARBA00023163"/>
    </source>
</evidence>
<dbReference type="InterPro" id="IPR036388">
    <property type="entry name" value="WH-like_DNA-bd_sf"/>
</dbReference>
<evidence type="ECO:0000256" key="2">
    <source>
        <dbReference type="ARBA" id="ARBA00023125"/>
    </source>
</evidence>
<dbReference type="GO" id="GO:0003700">
    <property type="term" value="F:DNA-binding transcription factor activity"/>
    <property type="evidence" value="ECO:0007669"/>
    <property type="project" value="InterPro"/>
</dbReference>
<dbReference type="Pfam" id="PF07702">
    <property type="entry name" value="UTRA"/>
    <property type="match status" value="1"/>
</dbReference>
<dbReference type="PROSITE" id="PS50949">
    <property type="entry name" value="HTH_GNTR"/>
    <property type="match status" value="1"/>
</dbReference>
<dbReference type="InterPro" id="IPR036390">
    <property type="entry name" value="WH_DNA-bd_sf"/>
</dbReference>
<accession>A0A2P8CDN1</accession>
<keyword evidence="6" id="KW-1185">Reference proteome</keyword>
<dbReference type="InterPro" id="IPR028978">
    <property type="entry name" value="Chorismate_lyase_/UTRA_dom_sf"/>
</dbReference>
<dbReference type="SMART" id="SM00345">
    <property type="entry name" value="HTH_GNTR"/>
    <property type="match status" value="1"/>
</dbReference>
<dbReference type="PANTHER" id="PTHR44846:SF17">
    <property type="entry name" value="GNTR-FAMILY TRANSCRIPTIONAL REGULATOR"/>
    <property type="match status" value="1"/>
</dbReference>
<dbReference type="Pfam" id="PF00392">
    <property type="entry name" value="GntR"/>
    <property type="match status" value="1"/>
</dbReference>
<evidence type="ECO:0000256" key="1">
    <source>
        <dbReference type="ARBA" id="ARBA00023015"/>
    </source>
</evidence>
<dbReference type="PRINTS" id="PR00035">
    <property type="entry name" value="HTHGNTR"/>
</dbReference>
<dbReference type="EMBL" id="PYGA01000041">
    <property type="protein sequence ID" value="PSK83060.1"/>
    <property type="molecule type" value="Genomic_DNA"/>
</dbReference>
<organism evidence="5 6">
    <name type="scientific">Murinocardiopsis flavida</name>
    <dbReference type="NCBI Taxonomy" id="645275"/>
    <lineage>
        <taxon>Bacteria</taxon>
        <taxon>Bacillati</taxon>
        <taxon>Actinomycetota</taxon>
        <taxon>Actinomycetes</taxon>
        <taxon>Streptosporangiales</taxon>
        <taxon>Nocardiopsidaceae</taxon>
        <taxon>Murinocardiopsis</taxon>
    </lineage>
</organism>
<dbReference type="SUPFAM" id="SSF64288">
    <property type="entry name" value="Chorismate lyase-like"/>
    <property type="match status" value="1"/>
</dbReference>
<dbReference type="Proteomes" id="UP000240542">
    <property type="component" value="Unassembled WGS sequence"/>
</dbReference>
<sequence length="263" mass="29250">MSEMREDDVTANSASGRPLFEQVADELRTQIDDGVYPGGEALPTEAELVGKFGVSRQTVRKALERLGHEGLVTSGRGRGRIVREYQPLSWHLTHFENEARRADTAEGTDAWSAQVQSQGREPREQVAVSIIQPPKEISDRLQLDPEVYVVLRQRQRLADGVLYQLSSSYFPQDIVEGTQLMAPMSVSAPGGVLAASGHRQLRYIDEIRCRMPDPDEARAFGIPGGTPVFRHMRTGYGEEGRPLRVMVTVTPGDRHVLIYEVNA</sequence>
<dbReference type="SMART" id="SM00866">
    <property type="entry name" value="UTRA"/>
    <property type="match status" value="1"/>
</dbReference>
<evidence type="ECO:0000313" key="5">
    <source>
        <dbReference type="EMBL" id="PSK83060.1"/>
    </source>
</evidence>
<dbReference type="InterPro" id="IPR050679">
    <property type="entry name" value="Bact_HTH_transcr_reg"/>
</dbReference>
<evidence type="ECO:0000313" key="6">
    <source>
        <dbReference type="Proteomes" id="UP000240542"/>
    </source>
</evidence>
<protein>
    <submittedName>
        <fullName evidence="5">GntR family transcriptional regulator</fullName>
    </submittedName>
</protein>
<keyword evidence="3" id="KW-0804">Transcription</keyword>
<proteinExistence type="predicted"/>
<evidence type="ECO:0000259" key="4">
    <source>
        <dbReference type="PROSITE" id="PS50949"/>
    </source>
</evidence>
<comment type="caution">
    <text evidence="5">The sequence shown here is derived from an EMBL/GenBank/DDBJ whole genome shotgun (WGS) entry which is preliminary data.</text>
</comment>
<keyword evidence="1" id="KW-0805">Transcription regulation</keyword>
<dbReference type="InterPro" id="IPR000524">
    <property type="entry name" value="Tscrpt_reg_HTH_GntR"/>
</dbReference>
<dbReference type="RefSeq" id="WP_106587002.1">
    <property type="nucleotide sequence ID" value="NZ_PYGA01000041.1"/>
</dbReference>
<feature type="domain" description="HTH gntR-type" evidence="4">
    <location>
        <begin position="17"/>
        <end position="85"/>
    </location>
</feature>
<dbReference type="Gene3D" id="3.40.1410.10">
    <property type="entry name" value="Chorismate lyase-like"/>
    <property type="match status" value="1"/>
</dbReference>
<dbReference type="PANTHER" id="PTHR44846">
    <property type="entry name" value="MANNOSYL-D-GLYCERATE TRANSPORT/METABOLISM SYSTEM REPRESSOR MNGR-RELATED"/>
    <property type="match status" value="1"/>
</dbReference>
<gene>
    <name evidence="5" type="ORF">CLV63_14126</name>
</gene>
<dbReference type="AlphaFoldDB" id="A0A2P8CDN1"/>
<dbReference type="SUPFAM" id="SSF46785">
    <property type="entry name" value="Winged helix' DNA-binding domain"/>
    <property type="match status" value="1"/>
</dbReference>
<dbReference type="OrthoDB" id="3214900at2"/>
<name>A0A2P8CDN1_9ACTN</name>
<keyword evidence="2" id="KW-0238">DNA-binding</keyword>
<dbReference type="CDD" id="cd07377">
    <property type="entry name" value="WHTH_GntR"/>
    <property type="match status" value="1"/>
</dbReference>
<reference evidence="5 6" key="1">
    <citation type="submission" date="2018-03" db="EMBL/GenBank/DDBJ databases">
        <title>Genomic Encyclopedia of Archaeal and Bacterial Type Strains, Phase II (KMG-II): from individual species to whole genera.</title>
        <authorList>
            <person name="Goeker M."/>
        </authorList>
    </citation>
    <scope>NUCLEOTIDE SEQUENCE [LARGE SCALE GENOMIC DNA]</scope>
    <source>
        <strain evidence="5 6">DSM 45312</strain>
    </source>
</reference>
<dbReference type="Gene3D" id="1.10.10.10">
    <property type="entry name" value="Winged helix-like DNA-binding domain superfamily/Winged helix DNA-binding domain"/>
    <property type="match status" value="1"/>
</dbReference>